<proteinExistence type="predicted"/>
<evidence type="ECO:0008006" key="3">
    <source>
        <dbReference type="Google" id="ProtNLM"/>
    </source>
</evidence>
<protein>
    <recommendedName>
        <fullName evidence="3">Holin</fullName>
    </recommendedName>
</protein>
<sequence>MTKIYELVTTGWHFARWLRLGFGVFLAAQAIQLTDALSGVLAALFLFQAVTNTGCCGAGGCAVPTTSKKENLPDQETVYEEVK</sequence>
<gene>
    <name evidence="1" type="ORF">RT717_06460</name>
</gene>
<dbReference type="EMBL" id="CP136051">
    <property type="protein sequence ID" value="WOK08278.1"/>
    <property type="molecule type" value="Genomic_DNA"/>
</dbReference>
<dbReference type="Proteomes" id="UP001302349">
    <property type="component" value="Chromosome"/>
</dbReference>
<reference evidence="1 2" key="1">
    <citation type="journal article" date="2023" name="Microbiol. Resour. Announc.">
        <title>Complete Genome Sequence of Imperialibacter roseus strain P4T.</title>
        <authorList>
            <person name="Tizabi D.R."/>
            <person name="Bachvaroff T."/>
            <person name="Hill R.T."/>
        </authorList>
    </citation>
    <scope>NUCLEOTIDE SEQUENCE [LARGE SCALE GENOMIC DNA]</scope>
    <source>
        <strain evidence="1 2">P4T</strain>
    </source>
</reference>
<accession>A0ABZ0ITC4</accession>
<evidence type="ECO:0000313" key="2">
    <source>
        <dbReference type="Proteomes" id="UP001302349"/>
    </source>
</evidence>
<organism evidence="1 2">
    <name type="scientific">Imperialibacter roseus</name>
    <dbReference type="NCBI Taxonomy" id="1324217"/>
    <lineage>
        <taxon>Bacteria</taxon>
        <taxon>Pseudomonadati</taxon>
        <taxon>Bacteroidota</taxon>
        <taxon>Cytophagia</taxon>
        <taxon>Cytophagales</taxon>
        <taxon>Flammeovirgaceae</taxon>
        <taxon>Imperialibacter</taxon>
    </lineage>
</organism>
<name>A0ABZ0ITC4_9BACT</name>
<dbReference type="RefSeq" id="WP_317490924.1">
    <property type="nucleotide sequence ID" value="NZ_CP136051.1"/>
</dbReference>
<evidence type="ECO:0000313" key="1">
    <source>
        <dbReference type="EMBL" id="WOK08278.1"/>
    </source>
</evidence>
<keyword evidence="2" id="KW-1185">Reference proteome</keyword>